<accession>A0A151SJV4</accession>
<evidence type="ECO:0000313" key="1">
    <source>
        <dbReference type="EMBL" id="KYP55077.1"/>
    </source>
</evidence>
<dbReference type="AlphaFoldDB" id="A0A151SJV4"/>
<proteinExistence type="predicted"/>
<gene>
    <name evidence="1" type="ORF">KK1_001282</name>
</gene>
<keyword evidence="2" id="KW-1185">Reference proteome</keyword>
<sequence length="83" mass="9335">MAVDEVPIDDKAKRMRDLLSSFYSPDPSISNTSSKHASLDDINSTSFDPDQYMNILVCYSSSPPSIHHSHRGIQTLFYSINEL</sequence>
<dbReference type="EMBL" id="CM003613">
    <property type="protein sequence ID" value="KYP55077.1"/>
    <property type="molecule type" value="Genomic_DNA"/>
</dbReference>
<name>A0A151SJV4_CAJCA</name>
<dbReference type="Gramene" id="C.cajan_01250.t">
    <property type="protein sequence ID" value="C.cajan_01250.t.cds1"/>
    <property type="gene ID" value="C.cajan_01250"/>
</dbReference>
<protein>
    <submittedName>
        <fullName evidence="1">Uncharacterized protein</fullName>
    </submittedName>
</protein>
<evidence type="ECO:0000313" key="2">
    <source>
        <dbReference type="Proteomes" id="UP000075243"/>
    </source>
</evidence>
<reference evidence="1 2" key="1">
    <citation type="journal article" date="2012" name="Nat. Biotechnol.">
        <title>Draft genome sequence of pigeonpea (Cajanus cajan), an orphan legume crop of resource-poor farmers.</title>
        <authorList>
            <person name="Varshney R.K."/>
            <person name="Chen W."/>
            <person name="Li Y."/>
            <person name="Bharti A.K."/>
            <person name="Saxena R.K."/>
            <person name="Schlueter J.A."/>
            <person name="Donoghue M.T."/>
            <person name="Azam S."/>
            <person name="Fan G."/>
            <person name="Whaley A.M."/>
            <person name="Farmer A.D."/>
            <person name="Sheridan J."/>
            <person name="Iwata A."/>
            <person name="Tuteja R."/>
            <person name="Penmetsa R.V."/>
            <person name="Wu W."/>
            <person name="Upadhyaya H.D."/>
            <person name="Yang S.P."/>
            <person name="Shah T."/>
            <person name="Saxena K.B."/>
            <person name="Michael T."/>
            <person name="McCombie W.R."/>
            <person name="Yang B."/>
            <person name="Zhang G."/>
            <person name="Yang H."/>
            <person name="Wang J."/>
            <person name="Spillane C."/>
            <person name="Cook D.R."/>
            <person name="May G.D."/>
            <person name="Xu X."/>
            <person name="Jackson S.A."/>
        </authorList>
    </citation>
    <scope>NUCLEOTIDE SEQUENCE [LARGE SCALE GENOMIC DNA]</scope>
    <source>
        <strain evidence="2">cv. Asha</strain>
    </source>
</reference>
<dbReference type="STRING" id="3821.A0A151SJV4"/>
<organism evidence="1 2">
    <name type="scientific">Cajanus cajan</name>
    <name type="common">Pigeon pea</name>
    <name type="synonym">Cajanus indicus</name>
    <dbReference type="NCBI Taxonomy" id="3821"/>
    <lineage>
        <taxon>Eukaryota</taxon>
        <taxon>Viridiplantae</taxon>
        <taxon>Streptophyta</taxon>
        <taxon>Embryophyta</taxon>
        <taxon>Tracheophyta</taxon>
        <taxon>Spermatophyta</taxon>
        <taxon>Magnoliopsida</taxon>
        <taxon>eudicotyledons</taxon>
        <taxon>Gunneridae</taxon>
        <taxon>Pentapetalae</taxon>
        <taxon>rosids</taxon>
        <taxon>fabids</taxon>
        <taxon>Fabales</taxon>
        <taxon>Fabaceae</taxon>
        <taxon>Papilionoideae</taxon>
        <taxon>50 kb inversion clade</taxon>
        <taxon>NPAAA clade</taxon>
        <taxon>indigoferoid/millettioid clade</taxon>
        <taxon>Phaseoleae</taxon>
        <taxon>Cajanus</taxon>
    </lineage>
</organism>
<dbReference type="Proteomes" id="UP000075243">
    <property type="component" value="Chromosome 11"/>
</dbReference>